<dbReference type="AlphaFoldDB" id="A0A0R1XF47"/>
<reference evidence="1 2" key="1">
    <citation type="journal article" date="2015" name="Genome Announc.">
        <title>Expanding the biotechnology potential of lactobacilli through comparative genomics of 213 strains and associated genera.</title>
        <authorList>
            <person name="Sun Z."/>
            <person name="Harris H.M."/>
            <person name="McCann A."/>
            <person name="Guo C."/>
            <person name="Argimon S."/>
            <person name="Zhang W."/>
            <person name="Yang X."/>
            <person name="Jeffery I.B."/>
            <person name="Cooney J.C."/>
            <person name="Kagawa T.F."/>
            <person name="Liu W."/>
            <person name="Song Y."/>
            <person name="Salvetti E."/>
            <person name="Wrobel A."/>
            <person name="Rasinkangas P."/>
            <person name="Parkhill J."/>
            <person name="Rea M.C."/>
            <person name="O'Sullivan O."/>
            <person name="Ritari J."/>
            <person name="Douillard F.P."/>
            <person name="Paul Ross R."/>
            <person name="Yang R."/>
            <person name="Briner A.E."/>
            <person name="Felis G.E."/>
            <person name="de Vos W.M."/>
            <person name="Barrangou R."/>
            <person name="Klaenhammer T.R."/>
            <person name="Caufield P.W."/>
            <person name="Cui Y."/>
            <person name="Zhang H."/>
            <person name="O'Toole P.W."/>
        </authorList>
    </citation>
    <scope>NUCLEOTIDE SEQUENCE [LARGE SCALE GENOMIC DNA]</scope>
    <source>
        <strain evidence="1 2">DSM 16991</strain>
    </source>
</reference>
<evidence type="ECO:0000313" key="2">
    <source>
        <dbReference type="Proteomes" id="UP000050949"/>
    </source>
</evidence>
<evidence type="ECO:0000313" key="1">
    <source>
        <dbReference type="EMBL" id="KRM28401.1"/>
    </source>
</evidence>
<name>A0A0R1XF47_9LACO</name>
<dbReference type="eggNOG" id="COG4955">
    <property type="taxonomic scope" value="Bacteria"/>
</dbReference>
<sequence>MPTFLHYLFAGRHVRPVTMYHILHGKRTFSNLYAAFINDLLPFWGLLPHLSRPRYEEMIDYLVHQKLLTEAPDETLTAPPAALPAWWPTHVAGLTMPAYREIGDILTLAVQLISQVQHQERHFAPITPHLLIQQRVKGWYEQAAKTDLPGTIAEFKSLVTAMPELAGTVLVNRLVGAETDVASWQDLAAHLGFEPFQVQLVWIDALAQLYQAIAGGQAARWQGLLPPPTPAVTRSAQATMQLLADQSVDQTAQQRQLAASTIREHILEAAMLGPAVIHEQPGWRLPPAKADPVVDFFRGRLAAIARQRQSGGVRLE</sequence>
<dbReference type="RefSeq" id="WP_027827386.1">
    <property type="nucleotide sequence ID" value="NZ_AUEH01000001.1"/>
</dbReference>
<proteinExistence type="predicted"/>
<organism evidence="1 2">
    <name type="scientific">Schleiferilactobacillus harbinensis DSM 16991</name>
    <dbReference type="NCBI Taxonomy" id="1122147"/>
    <lineage>
        <taxon>Bacteria</taxon>
        <taxon>Bacillati</taxon>
        <taxon>Bacillota</taxon>
        <taxon>Bacilli</taxon>
        <taxon>Lactobacillales</taxon>
        <taxon>Lactobacillaceae</taxon>
        <taxon>Schleiferilactobacillus</taxon>
    </lineage>
</organism>
<dbReference type="Proteomes" id="UP000050949">
    <property type="component" value="Unassembled WGS sequence"/>
</dbReference>
<comment type="caution">
    <text evidence="1">The sequence shown here is derived from an EMBL/GenBank/DDBJ whole genome shotgun (WGS) entry which is preliminary data.</text>
</comment>
<accession>A0A0R1XF47</accession>
<evidence type="ECO:0008006" key="3">
    <source>
        <dbReference type="Google" id="ProtNLM"/>
    </source>
</evidence>
<dbReference type="OrthoDB" id="2146354at2"/>
<protein>
    <recommendedName>
        <fullName evidence="3">Helicase Helix-turn-helix domain-containing protein</fullName>
    </recommendedName>
</protein>
<gene>
    <name evidence="1" type="ORF">FC91_GL001865</name>
</gene>
<dbReference type="EMBL" id="AZFW01000032">
    <property type="protein sequence ID" value="KRM28401.1"/>
    <property type="molecule type" value="Genomic_DNA"/>
</dbReference>
<dbReference type="PATRIC" id="fig|1122147.4.peg.1934"/>